<dbReference type="PANTHER" id="PTHR38599">
    <property type="entry name" value="CUPIN DOMAIN PROTEIN (AFU_ORTHOLOGUE AFUA_3G13620)"/>
    <property type="match status" value="1"/>
</dbReference>
<evidence type="ECO:0000259" key="2">
    <source>
        <dbReference type="Pfam" id="PF07883"/>
    </source>
</evidence>
<dbReference type="PANTHER" id="PTHR38599:SF1">
    <property type="entry name" value="CUPIN DOMAIN PROTEIN (AFU_ORTHOLOGUE AFUA_3G13620)"/>
    <property type="match status" value="1"/>
</dbReference>
<dbReference type="InterPro" id="IPR014710">
    <property type="entry name" value="RmlC-like_jellyroll"/>
</dbReference>
<sequence length="131" mass="13887">MKTLRNIVCALALIATALPSTAAWADPLQRTDLLKNDIEVPGYQIVQVRVDFAPGSLAPRHSHPGEEVAYVLEGTLQYELEGHKSVTLSAGQTLFIPAGVVHAAKNMGTGSASELATYVVRKGEPLVAPAK</sequence>
<dbReference type="Proteomes" id="UP001230207">
    <property type="component" value="Unassembled WGS sequence"/>
</dbReference>
<dbReference type="Gene3D" id="2.60.120.10">
    <property type="entry name" value="Jelly Rolls"/>
    <property type="match status" value="1"/>
</dbReference>
<protein>
    <submittedName>
        <fullName evidence="3">Quercetin dioxygenase-like cupin family protein</fullName>
    </submittedName>
</protein>
<feature type="chain" id="PRO_5046470676" evidence="1">
    <location>
        <begin position="26"/>
        <end position="131"/>
    </location>
</feature>
<evidence type="ECO:0000313" key="4">
    <source>
        <dbReference type="Proteomes" id="UP001230207"/>
    </source>
</evidence>
<proteinExistence type="predicted"/>
<dbReference type="InterPro" id="IPR013096">
    <property type="entry name" value="Cupin_2"/>
</dbReference>
<dbReference type="Pfam" id="PF07883">
    <property type="entry name" value="Cupin_2"/>
    <property type="match status" value="1"/>
</dbReference>
<evidence type="ECO:0000256" key="1">
    <source>
        <dbReference type="SAM" id="SignalP"/>
    </source>
</evidence>
<comment type="caution">
    <text evidence="3">The sequence shown here is derived from an EMBL/GenBank/DDBJ whole genome shotgun (WGS) entry which is preliminary data.</text>
</comment>
<gene>
    <name evidence="3" type="ORF">QO002_002399</name>
</gene>
<dbReference type="SUPFAM" id="SSF51182">
    <property type="entry name" value="RmlC-like cupins"/>
    <property type="match status" value="1"/>
</dbReference>
<accession>A0ABU0BPU4</accession>
<name>A0ABU0BPU4_9HYPH</name>
<dbReference type="EMBL" id="JAUSVF010000001">
    <property type="protein sequence ID" value="MDQ0320261.1"/>
    <property type="molecule type" value="Genomic_DNA"/>
</dbReference>
<evidence type="ECO:0000313" key="3">
    <source>
        <dbReference type="EMBL" id="MDQ0320261.1"/>
    </source>
</evidence>
<organism evidence="3 4">
    <name type="scientific">Pararhizobium capsulatum DSM 1112</name>
    <dbReference type="NCBI Taxonomy" id="1121113"/>
    <lineage>
        <taxon>Bacteria</taxon>
        <taxon>Pseudomonadati</taxon>
        <taxon>Pseudomonadota</taxon>
        <taxon>Alphaproteobacteria</taxon>
        <taxon>Hyphomicrobiales</taxon>
        <taxon>Rhizobiaceae</taxon>
        <taxon>Rhizobium/Agrobacterium group</taxon>
        <taxon>Pararhizobium</taxon>
    </lineage>
</organism>
<feature type="domain" description="Cupin type-2" evidence="2">
    <location>
        <begin position="49"/>
        <end position="113"/>
    </location>
</feature>
<reference evidence="3 4" key="1">
    <citation type="submission" date="2023-07" db="EMBL/GenBank/DDBJ databases">
        <title>Genomic Encyclopedia of Type Strains, Phase IV (KMG-IV): sequencing the most valuable type-strain genomes for metagenomic binning, comparative biology and taxonomic classification.</title>
        <authorList>
            <person name="Goeker M."/>
        </authorList>
    </citation>
    <scope>NUCLEOTIDE SEQUENCE [LARGE SCALE GENOMIC DNA]</scope>
    <source>
        <strain evidence="3 4">DSM 1112</strain>
    </source>
</reference>
<keyword evidence="1" id="KW-0732">Signal</keyword>
<feature type="signal peptide" evidence="1">
    <location>
        <begin position="1"/>
        <end position="25"/>
    </location>
</feature>
<dbReference type="CDD" id="cd02235">
    <property type="entry name" value="cupin_BLL4011-like"/>
    <property type="match status" value="1"/>
</dbReference>
<dbReference type="InterPro" id="IPR011051">
    <property type="entry name" value="RmlC_Cupin_sf"/>
</dbReference>
<keyword evidence="4" id="KW-1185">Reference proteome</keyword>
<dbReference type="RefSeq" id="WP_307229863.1">
    <property type="nucleotide sequence ID" value="NZ_JAUSVF010000001.1"/>
</dbReference>